<evidence type="ECO:0000259" key="6">
    <source>
        <dbReference type="PROSITE" id="PS51686"/>
    </source>
</evidence>
<keyword evidence="8" id="KW-1185">Reference proteome</keyword>
<keyword evidence="3 5" id="KW-0949">S-adenosyl-L-methionine</keyword>
<dbReference type="PANTHER" id="PTHR22807:SF53">
    <property type="entry name" value="RIBOSOMAL RNA SMALL SUBUNIT METHYLTRANSFERASE B-RELATED"/>
    <property type="match status" value="1"/>
</dbReference>
<dbReference type="InterPro" id="IPR001678">
    <property type="entry name" value="MeTrfase_RsmB-F_NOP2_dom"/>
</dbReference>
<feature type="binding site" evidence="5">
    <location>
        <position position="299"/>
    </location>
    <ligand>
        <name>S-adenosyl-L-methionine</name>
        <dbReference type="ChEBI" id="CHEBI:59789"/>
    </ligand>
</feature>
<dbReference type="EC" id="2.1.1.-" evidence="7"/>
<evidence type="ECO:0000256" key="3">
    <source>
        <dbReference type="ARBA" id="ARBA00022691"/>
    </source>
</evidence>
<evidence type="ECO:0000256" key="5">
    <source>
        <dbReference type="PROSITE-ProRule" id="PRU01023"/>
    </source>
</evidence>
<dbReference type="CDD" id="cd02440">
    <property type="entry name" value="AdoMet_MTases"/>
    <property type="match status" value="1"/>
</dbReference>
<dbReference type="EMBL" id="JBIGHZ010000003">
    <property type="protein sequence ID" value="MFG6448066.1"/>
    <property type="molecule type" value="Genomic_DNA"/>
</dbReference>
<comment type="similarity">
    <text evidence="5">Belongs to the class I-like SAM-binding methyltransferase superfamily. RsmB/NOP family.</text>
</comment>
<dbReference type="PROSITE" id="PS51686">
    <property type="entry name" value="SAM_MT_RSMB_NOP"/>
    <property type="match status" value="1"/>
</dbReference>
<dbReference type="Pfam" id="PF01189">
    <property type="entry name" value="Methyltr_RsmB-F"/>
    <property type="match status" value="1"/>
</dbReference>
<dbReference type="GO" id="GO:0008168">
    <property type="term" value="F:methyltransferase activity"/>
    <property type="evidence" value="ECO:0007669"/>
    <property type="project" value="UniProtKB-KW"/>
</dbReference>
<dbReference type="SUPFAM" id="SSF53335">
    <property type="entry name" value="S-adenosyl-L-methionine-dependent methyltransferases"/>
    <property type="match status" value="1"/>
</dbReference>
<dbReference type="InterPro" id="IPR049560">
    <property type="entry name" value="MeTrfase_RsmB-F_NOP2_cat"/>
</dbReference>
<dbReference type="RefSeq" id="WP_394460014.1">
    <property type="nucleotide sequence ID" value="NZ_JBIGHZ010000003.1"/>
</dbReference>
<protein>
    <submittedName>
        <fullName evidence="7">RsmB/NOP family class I SAM-dependent RNA methyltransferase</fullName>
        <ecNumber evidence="7">2.1.1.-</ecNumber>
    </submittedName>
</protein>
<dbReference type="PANTHER" id="PTHR22807">
    <property type="entry name" value="NOP2 YEAST -RELATED NOL1/NOP2/FMU SUN DOMAIN-CONTAINING"/>
    <property type="match status" value="1"/>
</dbReference>
<evidence type="ECO:0000256" key="2">
    <source>
        <dbReference type="ARBA" id="ARBA00022679"/>
    </source>
</evidence>
<proteinExistence type="inferred from homology"/>
<sequence length="421" mass="46511">MHPNALLELAAELVDSLLLFDAPADQLVSQFFRANKALGPRERHTLAETAYGVLRQRLLFQHLAQSGQGPMARRLAILGWVGNEAFLRGALTEAERHWLQQVQSVDTTQLAPRLRHNLPEWLAEPLQKRLGEQDFWALAQALNSPAPLDLRVNTLKARREDVLSALQAQGLVAEATPHSPWGIRLQGKPALNKVEPFVQGWLEVQDEGSQLLALLLEAKRGEMVVDFCAGAGGKTLALGAAMRNTGRLYAFDVSGHRLDKLKPRLARSGLSNVHPVQLAHERDERVKRLAGKIDRVLVDAPCSGLGTLRRNPDLKWRQSPESVRELQAKQLAILSSAARLLKPGGRLVYATCSLLDDENEGVADAFAQAHPQFQRLDAAEILQRHGQTEAAAAALCEGGQLRLWPHKHHSDGFYAAVWQRA</sequence>
<evidence type="ECO:0000313" key="7">
    <source>
        <dbReference type="EMBL" id="MFG6448066.1"/>
    </source>
</evidence>
<feature type="binding site" evidence="5">
    <location>
        <position position="252"/>
    </location>
    <ligand>
        <name>S-adenosyl-L-methionine</name>
        <dbReference type="ChEBI" id="CHEBI:59789"/>
    </ligand>
</feature>
<name>A0ABW7FUR1_9BURK</name>
<accession>A0ABW7FUR1</accession>
<evidence type="ECO:0000256" key="1">
    <source>
        <dbReference type="ARBA" id="ARBA00022603"/>
    </source>
</evidence>
<keyword evidence="2 5" id="KW-0808">Transferase</keyword>
<feature type="domain" description="SAM-dependent MTase RsmB/NOP-type" evidence="6">
    <location>
        <begin position="138"/>
        <end position="421"/>
    </location>
</feature>
<dbReference type="Gene3D" id="3.40.50.150">
    <property type="entry name" value="Vaccinia Virus protein VP39"/>
    <property type="match status" value="1"/>
</dbReference>
<organism evidence="7 8">
    <name type="scientific">Roseateles rivi</name>
    <dbReference type="NCBI Taxonomy" id="3299028"/>
    <lineage>
        <taxon>Bacteria</taxon>
        <taxon>Pseudomonadati</taxon>
        <taxon>Pseudomonadota</taxon>
        <taxon>Betaproteobacteria</taxon>
        <taxon>Burkholderiales</taxon>
        <taxon>Sphaerotilaceae</taxon>
        <taxon>Roseateles</taxon>
    </lineage>
</organism>
<dbReference type="Proteomes" id="UP001606099">
    <property type="component" value="Unassembled WGS sequence"/>
</dbReference>
<feature type="active site" description="Nucleophile" evidence="5">
    <location>
        <position position="352"/>
    </location>
</feature>
<keyword evidence="1 5" id="KW-0489">Methyltransferase</keyword>
<evidence type="ECO:0000313" key="8">
    <source>
        <dbReference type="Proteomes" id="UP001606099"/>
    </source>
</evidence>
<dbReference type="Pfam" id="PF22458">
    <property type="entry name" value="RsmF-B_ferredox"/>
    <property type="match status" value="1"/>
</dbReference>
<reference evidence="7 8" key="1">
    <citation type="submission" date="2024-08" db="EMBL/GenBank/DDBJ databases">
        <authorList>
            <person name="Lu H."/>
        </authorList>
    </citation>
    <scope>NUCLEOTIDE SEQUENCE [LARGE SCALE GENOMIC DNA]</scope>
    <source>
        <strain evidence="7 8">BYS180W</strain>
    </source>
</reference>
<gene>
    <name evidence="7" type="ORF">ACG0Z6_07360</name>
</gene>
<evidence type="ECO:0000256" key="4">
    <source>
        <dbReference type="ARBA" id="ARBA00022884"/>
    </source>
</evidence>
<comment type="caution">
    <text evidence="5">Lacks conserved residue(s) required for the propagation of feature annotation.</text>
</comment>
<dbReference type="InterPro" id="IPR029063">
    <property type="entry name" value="SAM-dependent_MTases_sf"/>
</dbReference>
<comment type="caution">
    <text evidence="7">The sequence shown here is derived from an EMBL/GenBank/DDBJ whole genome shotgun (WGS) entry which is preliminary data.</text>
</comment>
<dbReference type="InterPro" id="IPR054728">
    <property type="entry name" value="RsmB-like_ferredoxin"/>
</dbReference>
<dbReference type="InterPro" id="IPR023267">
    <property type="entry name" value="RCMT"/>
</dbReference>
<dbReference type="PRINTS" id="PR02008">
    <property type="entry name" value="RCMTFAMILY"/>
</dbReference>
<dbReference type="GO" id="GO:0032259">
    <property type="term" value="P:methylation"/>
    <property type="evidence" value="ECO:0007669"/>
    <property type="project" value="UniProtKB-KW"/>
</dbReference>
<keyword evidence="4 5" id="KW-0694">RNA-binding</keyword>